<evidence type="ECO:0000256" key="4">
    <source>
        <dbReference type="ARBA" id="ARBA00023136"/>
    </source>
</evidence>
<accession>A0ABY5SIK9</accession>
<dbReference type="RefSeq" id="WP_258389532.1">
    <property type="nucleotide sequence ID" value="NZ_CP091430.1"/>
</dbReference>
<dbReference type="Pfam" id="PF13564">
    <property type="entry name" value="DoxX_2"/>
    <property type="match status" value="1"/>
</dbReference>
<keyword evidence="3 5" id="KW-1133">Transmembrane helix</keyword>
<evidence type="ECO:0000313" key="6">
    <source>
        <dbReference type="EMBL" id="UVI33479.1"/>
    </source>
</evidence>
<sequence length="132" mass="14887">MDSNLSKSRLWTSRIMSWLVILFMLFDSIGKFMKPAPVIEGTVSLGFAEHHIVWIGLFGLIPTLLYAIPRTSLLGAVLLTAYFGGVVATQIRMDAPLFTHTLFAVYLAVLAWGGIWLRDENVRKLFPFKTNR</sequence>
<feature type="transmembrane region" description="Helical" evidence="5">
    <location>
        <begin position="73"/>
        <end position="91"/>
    </location>
</feature>
<feature type="transmembrane region" description="Helical" evidence="5">
    <location>
        <begin position="97"/>
        <end position="117"/>
    </location>
</feature>
<proteinExistence type="predicted"/>
<organism evidence="6 7">
    <name type="scientific">Paenibacillus spongiae</name>
    <dbReference type="NCBI Taxonomy" id="2909671"/>
    <lineage>
        <taxon>Bacteria</taxon>
        <taxon>Bacillati</taxon>
        <taxon>Bacillota</taxon>
        <taxon>Bacilli</taxon>
        <taxon>Bacillales</taxon>
        <taxon>Paenibacillaceae</taxon>
        <taxon>Paenibacillus</taxon>
    </lineage>
</organism>
<evidence type="ECO:0000256" key="3">
    <source>
        <dbReference type="ARBA" id="ARBA00022989"/>
    </source>
</evidence>
<reference evidence="6" key="1">
    <citation type="submission" date="2022-01" db="EMBL/GenBank/DDBJ databases">
        <title>Paenibacillus spongiae sp. nov., isolated from marine sponge.</title>
        <authorList>
            <person name="Li Z."/>
            <person name="Zhang M."/>
        </authorList>
    </citation>
    <scope>NUCLEOTIDE SEQUENCE</scope>
    <source>
        <strain evidence="6">PHS-Z3</strain>
    </source>
</reference>
<protein>
    <submittedName>
        <fullName evidence="6">DoxX family protein</fullName>
    </submittedName>
</protein>
<dbReference type="Proteomes" id="UP001057877">
    <property type="component" value="Chromosome"/>
</dbReference>
<name>A0ABY5SIK9_9BACL</name>
<feature type="transmembrane region" description="Helical" evidence="5">
    <location>
        <begin position="12"/>
        <end position="30"/>
    </location>
</feature>
<keyword evidence="4 5" id="KW-0472">Membrane</keyword>
<evidence type="ECO:0000313" key="7">
    <source>
        <dbReference type="Proteomes" id="UP001057877"/>
    </source>
</evidence>
<keyword evidence="2 5" id="KW-0812">Transmembrane</keyword>
<evidence type="ECO:0000256" key="1">
    <source>
        <dbReference type="ARBA" id="ARBA00004141"/>
    </source>
</evidence>
<keyword evidence="7" id="KW-1185">Reference proteome</keyword>
<feature type="transmembrane region" description="Helical" evidence="5">
    <location>
        <begin position="50"/>
        <end position="68"/>
    </location>
</feature>
<evidence type="ECO:0000256" key="5">
    <source>
        <dbReference type="SAM" id="Phobius"/>
    </source>
</evidence>
<comment type="subcellular location">
    <subcellularLocation>
        <location evidence="1">Membrane</location>
        <topology evidence="1">Multi-pass membrane protein</topology>
    </subcellularLocation>
</comment>
<gene>
    <name evidence="6" type="ORF">L1F29_17265</name>
</gene>
<dbReference type="InterPro" id="IPR032808">
    <property type="entry name" value="DoxX"/>
</dbReference>
<dbReference type="EMBL" id="CP091430">
    <property type="protein sequence ID" value="UVI33479.1"/>
    <property type="molecule type" value="Genomic_DNA"/>
</dbReference>
<evidence type="ECO:0000256" key="2">
    <source>
        <dbReference type="ARBA" id="ARBA00022692"/>
    </source>
</evidence>